<sequence>MAAVAAEIPDEFGPGPIEGSMLRALKEHRSCAVWEGKDLGALTCRGRNNEFRKRLPMVDDCVFDIVKRVGLEGLHRTPSREIDHNLITAFIELLRKVDQGLPDGAAEVVVHQYVRCYILALLGDTIFADKSGDRVHTMWLQMLRDLNNPPRYSWGSACLAWLYRELCRATDRDASQIGGALILVQYWAWVRFPFLCPRMDLPPDDAYVPPVAPSPLSIKTVWVVSMKNSPAEICLVRYRQLIDSMLPNQVVWQPYKAELGHLPAFCVAGRDVWTTRVPLVCF</sequence>
<comment type="caution">
    <text evidence="2">The sequence shown here is derived from an EMBL/GenBank/DDBJ whole genome shotgun (WGS) entry which is preliminary data.</text>
</comment>
<protein>
    <recommendedName>
        <fullName evidence="1">Aminotransferase-like plant mobile domain-containing protein</fullName>
    </recommendedName>
</protein>
<reference evidence="2 3" key="1">
    <citation type="submission" date="2024-01" db="EMBL/GenBank/DDBJ databases">
        <title>A telomere-to-telomere, gap-free genome of sweet tea (Lithocarpus litseifolius).</title>
        <authorList>
            <person name="Zhou J."/>
        </authorList>
    </citation>
    <scope>NUCLEOTIDE SEQUENCE [LARGE SCALE GENOMIC DNA]</scope>
    <source>
        <strain evidence="2">Zhou-2022a</strain>
        <tissue evidence="2">Leaf</tissue>
    </source>
</reference>
<organism evidence="2 3">
    <name type="scientific">Lithocarpus litseifolius</name>
    <dbReference type="NCBI Taxonomy" id="425828"/>
    <lineage>
        <taxon>Eukaryota</taxon>
        <taxon>Viridiplantae</taxon>
        <taxon>Streptophyta</taxon>
        <taxon>Embryophyta</taxon>
        <taxon>Tracheophyta</taxon>
        <taxon>Spermatophyta</taxon>
        <taxon>Magnoliopsida</taxon>
        <taxon>eudicotyledons</taxon>
        <taxon>Gunneridae</taxon>
        <taxon>Pentapetalae</taxon>
        <taxon>rosids</taxon>
        <taxon>fabids</taxon>
        <taxon>Fagales</taxon>
        <taxon>Fagaceae</taxon>
        <taxon>Lithocarpus</taxon>
    </lineage>
</organism>
<proteinExistence type="predicted"/>
<dbReference type="GO" id="GO:0010073">
    <property type="term" value="P:meristem maintenance"/>
    <property type="evidence" value="ECO:0007669"/>
    <property type="project" value="InterPro"/>
</dbReference>
<dbReference type="Proteomes" id="UP001459277">
    <property type="component" value="Unassembled WGS sequence"/>
</dbReference>
<gene>
    <name evidence="2" type="ORF">SO802_029908</name>
</gene>
<evidence type="ECO:0000313" key="2">
    <source>
        <dbReference type="EMBL" id="KAK9989669.1"/>
    </source>
</evidence>
<dbReference type="InterPro" id="IPR019557">
    <property type="entry name" value="AminoTfrase-like_pln_mobile"/>
</dbReference>
<feature type="domain" description="Aminotransferase-like plant mobile" evidence="1">
    <location>
        <begin position="110"/>
        <end position="282"/>
    </location>
</feature>
<evidence type="ECO:0000259" key="1">
    <source>
        <dbReference type="Pfam" id="PF10536"/>
    </source>
</evidence>
<dbReference type="PANTHER" id="PTHR46033:SF8">
    <property type="entry name" value="PROTEIN MAINTENANCE OF MERISTEMS-LIKE"/>
    <property type="match status" value="1"/>
</dbReference>
<name>A0AAW2BXT3_9ROSI</name>
<dbReference type="EMBL" id="JAZDWU010000010">
    <property type="protein sequence ID" value="KAK9989669.1"/>
    <property type="molecule type" value="Genomic_DNA"/>
</dbReference>
<dbReference type="Pfam" id="PF10536">
    <property type="entry name" value="PMD"/>
    <property type="match status" value="1"/>
</dbReference>
<keyword evidence="3" id="KW-1185">Reference proteome</keyword>
<dbReference type="AlphaFoldDB" id="A0AAW2BXT3"/>
<accession>A0AAW2BXT3</accession>
<dbReference type="InterPro" id="IPR044824">
    <property type="entry name" value="MAIN-like"/>
</dbReference>
<evidence type="ECO:0000313" key="3">
    <source>
        <dbReference type="Proteomes" id="UP001459277"/>
    </source>
</evidence>
<dbReference type="PANTHER" id="PTHR46033">
    <property type="entry name" value="PROTEIN MAIN-LIKE 2"/>
    <property type="match status" value="1"/>
</dbReference>